<dbReference type="PANTHER" id="PTHR11558">
    <property type="entry name" value="SPERMIDINE/SPERMINE SYNTHASE"/>
    <property type="match status" value="1"/>
</dbReference>
<protein>
    <recommendedName>
        <fullName evidence="3">PABS domain-containing protein</fullName>
    </recommendedName>
</protein>
<accession>X1S590</accession>
<evidence type="ECO:0000256" key="2">
    <source>
        <dbReference type="ARBA" id="ARBA00022679"/>
    </source>
</evidence>
<dbReference type="InterPro" id="IPR029063">
    <property type="entry name" value="SAM-dependent_MTases_sf"/>
</dbReference>
<dbReference type="PROSITE" id="PS51006">
    <property type="entry name" value="PABS_2"/>
    <property type="match status" value="1"/>
</dbReference>
<comment type="similarity">
    <text evidence="1">Belongs to the spermidine/spermine synthase family.</text>
</comment>
<dbReference type="GO" id="GO:0008295">
    <property type="term" value="P:spermidine biosynthetic process"/>
    <property type="evidence" value="ECO:0007669"/>
    <property type="project" value="TreeGrafter"/>
</dbReference>
<dbReference type="SUPFAM" id="SSF53335">
    <property type="entry name" value="S-adenosyl-L-methionine-dependent methyltransferases"/>
    <property type="match status" value="1"/>
</dbReference>
<comment type="caution">
    <text evidence="4">The sequence shown here is derived from an EMBL/GenBank/DDBJ whole genome shotgun (WGS) entry which is preliminary data.</text>
</comment>
<dbReference type="AlphaFoldDB" id="X1S590"/>
<feature type="non-terminal residue" evidence="4">
    <location>
        <position position="100"/>
    </location>
</feature>
<feature type="domain" description="PABS" evidence="3">
    <location>
        <begin position="1"/>
        <end position="100"/>
    </location>
</feature>
<dbReference type="GO" id="GO:0005829">
    <property type="term" value="C:cytosol"/>
    <property type="evidence" value="ECO:0007669"/>
    <property type="project" value="TreeGrafter"/>
</dbReference>
<dbReference type="InterPro" id="IPR030374">
    <property type="entry name" value="PABS"/>
</dbReference>
<proteinExistence type="inferred from homology"/>
<evidence type="ECO:0000313" key="4">
    <source>
        <dbReference type="EMBL" id="GAI74311.1"/>
    </source>
</evidence>
<dbReference type="EMBL" id="BARW01011566">
    <property type="protein sequence ID" value="GAI74311.1"/>
    <property type="molecule type" value="Genomic_DNA"/>
</dbReference>
<keyword evidence="2" id="KW-0808">Transferase</keyword>
<gene>
    <name evidence="4" type="ORF">S12H4_22244</name>
</gene>
<organism evidence="4">
    <name type="scientific">marine sediment metagenome</name>
    <dbReference type="NCBI Taxonomy" id="412755"/>
    <lineage>
        <taxon>unclassified sequences</taxon>
        <taxon>metagenomes</taxon>
        <taxon>ecological metagenomes</taxon>
    </lineage>
</organism>
<evidence type="ECO:0000256" key="1">
    <source>
        <dbReference type="ARBA" id="ARBA00007867"/>
    </source>
</evidence>
<name>X1S590_9ZZZZ</name>
<dbReference type="PANTHER" id="PTHR11558:SF11">
    <property type="entry name" value="SPERMIDINE SYNTHASE"/>
    <property type="match status" value="1"/>
</dbReference>
<dbReference type="InterPro" id="IPR001045">
    <property type="entry name" value="Spermi_synthase"/>
</dbReference>
<reference evidence="4" key="1">
    <citation type="journal article" date="2014" name="Front. Microbiol.">
        <title>High frequency of phylogenetically diverse reductive dehalogenase-homologous genes in deep subseafloor sedimentary metagenomes.</title>
        <authorList>
            <person name="Kawai M."/>
            <person name="Futagami T."/>
            <person name="Toyoda A."/>
            <person name="Takaki Y."/>
            <person name="Nishi S."/>
            <person name="Hori S."/>
            <person name="Arai W."/>
            <person name="Tsubouchi T."/>
            <person name="Morono Y."/>
            <person name="Uchiyama I."/>
            <person name="Ito T."/>
            <person name="Fujiyama A."/>
            <person name="Inagaki F."/>
            <person name="Takami H."/>
        </authorList>
    </citation>
    <scope>NUCLEOTIDE SEQUENCE</scope>
    <source>
        <strain evidence="4">Expedition CK06-06</strain>
    </source>
</reference>
<dbReference type="CDD" id="cd02440">
    <property type="entry name" value="AdoMet_MTases"/>
    <property type="match status" value="1"/>
</dbReference>
<dbReference type="GO" id="GO:0004766">
    <property type="term" value="F:spermidine synthase activity"/>
    <property type="evidence" value="ECO:0007669"/>
    <property type="project" value="TreeGrafter"/>
</dbReference>
<dbReference type="Gene3D" id="3.40.50.150">
    <property type="entry name" value="Vaccinia Virus protein VP39"/>
    <property type="match status" value="1"/>
</dbReference>
<sequence length="100" mass="10914">MLGHLPLLLHENPQKALIISFGAGVTSGAVAKHDLQQIDAVEISSEVIEANKYFVKENQAVLTDLRVNLIIDDGRNYLLRTTNQYDVITADATHPTGSDS</sequence>
<dbReference type="Pfam" id="PF01564">
    <property type="entry name" value="Spermine_synth"/>
    <property type="match status" value="1"/>
</dbReference>
<evidence type="ECO:0000259" key="3">
    <source>
        <dbReference type="PROSITE" id="PS51006"/>
    </source>
</evidence>